<feature type="compositionally biased region" description="Low complexity" evidence="1">
    <location>
        <begin position="115"/>
        <end position="127"/>
    </location>
</feature>
<dbReference type="Proteomes" id="UP000073492">
    <property type="component" value="Unassembled WGS sequence"/>
</dbReference>
<evidence type="ECO:0000313" key="2">
    <source>
        <dbReference type="EMBL" id="KXT09420.1"/>
    </source>
</evidence>
<name>A0A139I3V5_9PEZI</name>
<organism evidence="2 3">
    <name type="scientific">Pseudocercospora musae</name>
    <dbReference type="NCBI Taxonomy" id="113226"/>
    <lineage>
        <taxon>Eukaryota</taxon>
        <taxon>Fungi</taxon>
        <taxon>Dikarya</taxon>
        <taxon>Ascomycota</taxon>
        <taxon>Pezizomycotina</taxon>
        <taxon>Dothideomycetes</taxon>
        <taxon>Dothideomycetidae</taxon>
        <taxon>Mycosphaerellales</taxon>
        <taxon>Mycosphaerellaceae</taxon>
        <taxon>Pseudocercospora</taxon>
    </lineage>
</organism>
<accession>A0A139I3V5</accession>
<dbReference type="EMBL" id="LFZO01000345">
    <property type="protein sequence ID" value="KXT09420.1"/>
    <property type="molecule type" value="Genomic_DNA"/>
</dbReference>
<sequence length="209" mass="23614">MSQPRPTQPRLVHNPFANISNSDSEWPEHIYDPNDFRIIGVRSHLQAASDRVEVGVYFAAKDRLDATKREIETRRRTIWRTRLEQIRAKIEDIKTAFHGRNINGNNSAATTSLASPHCSTRSTTPSSRQRRRHRLCHLVGCKMADTGTAAGAARFLRRLLDTLPRELYDKIYEEVSAVRGRTAAVVHKDHKPPGALQVDSASRIKIAES</sequence>
<dbReference type="OrthoDB" id="10488961at2759"/>
<gene>
    <name evidence="2" type="ORF">AC579_8439</name>
</gene>
<evidence type="ECO:0000313" key="3">
    <source>
        <dbReference type="Proteomes" id="UP000073492"/>
    </source>
</evidence>
<feature type="region of interest" description="Disordered" evidence="1">
    <location>
        <begin position="106"/>
        <end position="131"/>
    </location>
</feature>
<dbReference type="AlphaFoldDB" id="A0A139I3V5"/>
<keyword evidence="3" id="KW-1185">Reference proteome</keyword>
<proteinExistence type="predicted"/>
<evidence type="ECO:0000256" key="1">
    <source>
        <dbReference type="SAM" id="MobiDB-lite"/>
    </source>
</evidence>
<comment type="caution">
    <text evidence="2">The sequence shown here is derived from an EMBL/GenBank/DDBJ whole genome shotgun (WGS) entry which is preliminary data.</text>
</comment>
<protein>
    <submittedName>
        <fullName evidence="2">Uncharacterized protein</fullName>
    </submittedName>
</protein>
<reference evidence="2 3" key="1">
    <citation type="submission" date="2015-07" db="EMBL/GenBank/DDBJ databases">
        <title>Comparative genomics of the Sigatoka disease complex on banana suggests a link between parallel evolutionary changes in Pseudocercospora fijiensis and Pseudocercospora eumusae and increased virulence on the banana host.</title>
        <authorList>
            <person name="Chang T.-C."/>
            <person name="Salvucci A."/>
            <person name="Crous P.W."/>
            <person name="Stergiopoulos I."/>
        </authorList>
    </citation>
    <scope>NUCLEOTIDE SEQUENCE [LARGE SCALE GENOMIC DNA]</scope>
    <source>
        <strain evidence="2 3">CBS 116634</strain>
    </source>
</reference>